<dbReference type="SUPFAM" id="SSF88723">
    <property type="entry name" value="PIN domain-like"/>
    <property type="match status" value="1"/>
</dbReference>
<keyword evidence="6" id="KW-0460">Magnesium</keyword>
<dbReference type="InterPro" id="IPR029060">
    <property type="entry name" value="PIN-like_dom_sf"/>
</dbReference>
<evidence type="ECO:0000256" key="7">
    <source>
        <dbReference type="ARBA" id="ARBA00038093"/>
    </source>
</evidence>
<accession>A0A4R2IJ14</accession>
<comment type="similarity">
    <text evidence="7">Belongs to the PINc/VapC protein family.</text>
</comment>
<dbReference type="Proteomes" id="UP000295573">
    <property type="component" value="Unassembled WGS sequence"/>
</dbReference>
<organism evidence="9 10">
    <name type="scientific">Kribbella antiqua</name>
    <dbReference type="NCBI Taxonomy" id="2512217"/>
    <lineage>
        <taxon>Bacteria</taxon>
        <taxon>Bacillati</taxon>
        <taxon>Actinomycetota</taxon>
        <taxon>Actinomycetes</taxon>
        <taxon>Propionibacteriales</taxon>
        <taxon>Kribbellaceae</taxon>
        <taxon>Kribbella</taxon>
    </lineage>
</organism>
<reference evidence="9 10" key="1">
    <citation type="journal article" date="2015" name="Stand. Genomic Sci.">
        <title>Genomic Encyclopedia of Bacterial and Archaeal Type Strains, Phase III: the genomes of soil and plant-associated and newly described type strains.</title>
        <authorList>
            <person name="Whitman W.B."/>
            <person name="Woyke T."/>
            <person name="Klenk H.P."/>
            <person name="Zhou Y."/>
            <person name="Lilburn T.G."/>
            <person name="Beck B.J."/>
            <person name="De Vos P."/>
            <person name="Vandamme P."/>
            <person name="Eisen J.A."/>
            <person name="Garrity G."/>
            <person name="Hugenholtz P."/>
            <person name="Kyrpides N.C."/>
        </authorList>
    </citation>
    <scope>NUCLEOTIDE SEQUENCE [LARGE SCALE GENOMIC DNA]</scope>
    <source>
        <strain evidence="9 10">VKM Ac-2541</strain>
    </source>
</reference>
<sequence length="146" mass="16099">MARTEPSLVRPPATLVDACVILDLTTNDPKWADWSESALAQAADEGPLVINPIVYAEVSVDFTSIEELDEVLDDADLRREPLPFEAGFLAGKAYLTYRRRGGHRRSPLADFYIGAHAAIAGHRLLTRDAARYTTYFPTIPLISPDS</sequence>
<feature type="domain" description="PIN" evidence="8">
    <location>
        <begin position="15"/>
        <end position="129"/>
    </location>
</feature>
<dbReference type="InterPro" id="IPR050556">
    <property type="entry name" value="Type_II_TA_system_RNase"/>
</dbReference>
<dbReference type="RefSeq" id="WP_132153950.1">
    <property type="nucleotide sequence ID" value="NZ_SLWR01000011.1"/>
</dbReference>
<evidence type="ECO:0000256" key="1">
    <source>
        <dbReference type="ARBA" id="ARBA00001946"/>
    </source>
</evidence>
<comment type="cofactor">
    <cofactor evidence="1">
        <name>Mg(2+)</name>
        <dbReference type="ChEBI" id="CHEBI:18420"/>
    </cofactor>
</comment>
<evidence type="ECO:0000256" key="4">
    <source>
        <dbReference type="ARBA" id="ARBA00022723"/>
    </source>
</evidence>
<dbReference type="GO" id="GO:0046872">
    <property type="term" value="F:metal ion binding"/>
    <property type="evidence" value="ECO:0007669"/>
    <property type="project" value="UniProtKB-KW"/>
</dbReference>
<comment type="caution">
    <text evidence="9">The sequence shown here is derived from an EMBL/GenBank/DDBJ whole genome shotgun (WGS) entry which is preliminary data.</text>
</comment>
<dbReference type="GO" id="GO:0016787">
    <property type="term" value="F:hydrolase activity"/>
    <property type="evidence" value="ECO:0007669"/>
    <property type="project" value="UniProtKB-KW"/>
</dbReference>
<dbReference type="AlphaFoldDB" id="A0A4R2IJ14"/>
<dbReference type="Pfam" id="PF01850">
    <property type="entry name" value="PIN"/>
    <property type="match status" value="1"/>
</dbReference>
<keyword evidence="5" id="KW-0378">Hydrolase</keyword>
<dbReference type="InterPro" id="IPR002716">
    <property type="entry name" value="PIN_dom"/>
</dbReference>
<evidence type="ECO:0000259" key="8">
    <source>
        <dbReference type="Pfam" id="PF01850"/>
    </source>
</evidence>
<evidence type="ECO:0000256" key="5">
    <source>
        <dbReference type="ARBA" id="ARBA00022801"/>
    </source>
</evidence>
<keyword evidence="10" id="KW-1185">Reference proteome</keyword>
<dbReference type="Gene3D" id="3.40.50.1010">
    <property type="entry name" value="5'-nuclease"/>
    <property type="match status" value="1"/>
</dbReference>
<dbReference type="PANTHER" id="PTHR33653">
    <property type="entry name" value="RIBONUCLEASE VAPC2"/>
    <property type="match status" value="1"/>
</dbReference>
<protein>
    <recommendedName>
        <fullName evidence="8">PIN domain-containing protein</fullName>
    </recommendedName>
</protein>
<keyword evidence="4" id="KW-0479">Metal-binding</keyword>
<dbReference type="EMBL" id="SLWR01000011">
    <property type="protein sequence ID" value="TCO43829.1"/>
    <property type="molecule type" value="Genomic_DNA"/>
</dbReference>
<dbReference type="PANTHER" id="PTHR33653:SF1">
    <property type="entry name" value="RIBONUCLEASE VAPC2"/>
    <property type="match status" value="1"/>
</dbReference>
<dbReference type="GO" id="GO:0004518">
    <property type="term" value="F:nuclease activity"/>
    <property type="evidence" value="ECO:0007669"/>
    <property type="project" value="UniProtKB-KW"/>
</dbReference>
<evidence type="ECO:0000256" key="6">
    <source>
        <dbReference type="ARBA" id="ARBA00022842"/>
    </source>
</evidence>
<proteinExistence type="inferred from homology"/>
<evidence type="ECO:0000256" key="2">
    <source>
        <dbReference type="ARBA" id="ARBA00022649"/>
    </source>
</evidence>
<evidence type="ECO:0000313" key="10">
    <source>
        <dbReference type="Proteomes" id="UP000295573"/>
    </source>
</evidence>
<dbReference type="OrthoDB" id="9800524at2"/>
<keyword evidence="2" id="KW-1277">Toxin-antitoxin system</keyword>
<evidence type="ECO:0000313" key="9">
    <source>
        <dbReference type="EMBL" id="TCO43829.1"/>
    </source>
</evidence>
<keyword evidence="3" id="KW-0540">Nuclease</keyword>
<dbReference type="CDD" id="cd09854">
    <property type="entry name" value="PIN_VapC-like"/>
    <property type="match status" value="1"/>
</dbReference>
<evidence type="ECO:0000256" key="3">
    <source>
        <dbReference type="ARBA" id="ARBA00022722"/>
    </source>
</evidence>
<name>A0A4R2IJ14_9ACTN</name>
<gene>
    <name evidence="9" type="ORF">EV646_11121</name>
</gene>